<dbReference type="Pfam" id="PF12697">
    <property type="entry name" value="Abhydrolase_6"/>
    <property type="match status" value="1"/>
</dbReference>
<name>A0AAW9Q8U0_9CYAN</name>
<dbReference type="InterPro" id="IPR000073">
    <property type="entry name" value="AB_hydrolase_1"/>
</dbReference>
<evidence type="ECO:0000313" key="2">
    <source>
        <dbReference type="EMBL" id="MEE3719398.1"/>
    </source>
</evidence>
<dbReference type="SUPFAM" id="SSF53474">
    <property type="entry name" value="alpha/beta-Hydrolases"/>
    <property type="match status" value="1"/>
</dbReference>
<dbReference type="InterPro" id="IPR029058">
    <property type="entry name" value="AB_hydrolase_fold"/>
</dbReference>
<dbReference type="AlphaFoldDB" id="A0AAW9Q8U0"/>
<feature type="domain" description="AB hydrolase-1" evidence="1">
    <location>
        <begin position="8"/>
        <end position="255"/>
    </location>
</feature>
<dbReference type="RefSeq" id="WP_330485833.1">
    <property type="nucleotide sequence ID" value="NZ_JAZBJZ010000130.1"/>
</dbReference>
<gene>
    <name evidence="2" type="ORF">V2H45_21890</name>
</gene>
<sequence length="284" mass="32164">MNQVTKTIVLIHGLWMTPRSWNLFHEYYEMRGYRVFAPAWPRLDGEVEDIRRNPSALDGLGILEVADYYENFVRSLDEPPILIGHSFGGLIVQILLDRGLGAAGVAIDSATPKGIWKLPFSAIASVSPVLLNPWNYKRTVALTFEQFTYAFAHTMSETEARSAYQQNTIPGPGRPIFQVASANFNPWAATKVNYRNPHRSPLLLIGGTKDRLVPAVQNRINYKKYARSQAITDYKEFPNRSHLIIAQEGWQEVADFALSWAQHHALTETHTQTQTPPRDRMSSL</sequence>
<comment type="caution">
    <text evidence="2">The sequence shown here is derived from an EMBL/GenBank/DDBJ whole genome shotgun (WGS) entry which is preliminary data.</text>
</comment>
<proteinExistence type="predicted"/>
<keyword evidence="3" id="KW-1185">Reference proteome</keyword>
<organism evidence="2 3">
    <name type="scientific">Tumidithrix elongata BACA0141</name>
    <dbReference type="NCBI Taxonomy" id="2716417"/>
    <lineage>
        <taxon>Bacteria</taxon>
        <taxon>Bacillati</taxon>
        <taxon>Cyanobacteriota</taxon>
        <taxon>Cyanophyceae</taxon>
        <taxon>Pseudanabaenales</taxon>
        <taxon>Pseudanabaenaceae</taxon>
        <taxon>Tumidithrix</taxon>
        <taxon>Tumidithrix elongata</taxon>
    </lineage>
</organism>
<evidence type="ECO:0000259" key="1">
    <source>
        <dbReference type="Pfam" id="PF12697"/>
    </source>
</evidence>
<protein>
    <submittedName>
        <fullName evidence="2">Alpha/beta hydrolase</fullName>
    </submittedName>
</protein>
<evidence type="ECO:0000313" key="3">
    <source>
        <dbReference type="Proteomes" id="UP001333818"/>
    </source>
</evidence>
<dbReference type="EMBL" id="JAZBJZ010000130">
    <property type="protein sequence ID" value="MEE3719398.1"/>
    <property type="molecule type" value="Genomic_DNA"/>
</dbReference>
<dbReference type="Gene3D" id="3.40.50.1820">
    <property type="entry name" value="alpha/beta hydrolase"/>
    <property type="match status" value="1"/>
</dbReference>
<keyword evidence="2" id="KW-0378">Hydrolase</keyword>
<dbReference type="Proteomes" id="UP001333818">
    <property type="component" value="Unassembled WGS sequence"/>
</dbReference>
<reference evidence="2" key="1">
    <citation type="submission" date="2024-01" db="EMBL/GenBank/DDBJ databases">
        <title>Bank of Algae and Cyanobacteria of the Azores (BACA) strain genomes.</title>
        <authorList>
            <person name="Luz R."/>
            <person name="Cordeiro R."/>
            <person name="Fonseca A."/>
            <person name="Goncalves V."/>
        </authorList>
    </citation>
    <scope>NUCLEOTIDE SEQUENCE</scope>
    <source>
        <strain evidence="2">BACA0141</strain>
    </source>
</reference>
<accession>A0AAW9Q8U0</accession>
<dbReference type="GO" id="GO:0016787">
    <property type="term" value="F:hydrolase activity"/>
    <property type="evidence" value="ECO:0007669"/>
    <property type="project" value="UniProtKB-KW"/>
</dbReference>